<name>A0A6J2TGL7_DROLE</name>
<keyword evidence="2" id="KW-0732">Signal</keyword>
<evidence type="ECO:0000256" key="2">
    <source>
        <dbReference type="SAM" id="SignalP"/>
    </source>
</evidence>
<feature type="compositionally biased region" description="Polar residues" evidence="1">
    <location>
        <begin position="271"/>
        <end position="285"/>
    </location>
</feature>
<gene>
    <name evidence="4" type="primary">LOC115623766</name>
</gene>
<feature type="region of interest" description="Disordered" evidence="1">
    <location>
        <begin position="391"/>
        <end position="411"/>
    </location>
</feature>
<evidence type="ECO:0000313" key="3">
    <source>
        <dbReference type="Proteomes" id="UP000504634"/>
    </source>
</evidence>
<evidence type="ECO:0000256" key="1">
    <source>
        <dbReference type="SAM" id="MobiDB-lite"/>
    </source>
</evidence>
<feature type="region of interest" description="Disordered" evidence="1">
    <location>
        <begin position="137"/>
        <end position="195"/>
    </location>
</feature>
<dbReference type="AlphaFoldDB" id="A0A6J2TGL7"/>
<sequence>MKLLPAIVVELFLLLQLQLPSSNLAAPGSSSGERVHIKVHMPEVMRQHTHFHKVYKHQPQPVHVYPPPPMVVKKLPEGKPHVSLLGYTTTASGNSPGGMAPTIMQLMNTQQGMRMEGMGLGMGQEMGREMAAEQPLQTPNYGPALFDNLSQLDGQPQSKDQQPQQHSSNYNEDEDDADTLFGHSIGAGTGLENDSQLNGDFLAALQREYLEKYGGPQIYNRHKRKKYGRQGIGEGQLPNRLRSQHRPAAQHYSKNYLYDIDDEQSDDYATPYQNPYSNQQPSSFPDNDYETGDDQHFGAVDSYTADNAMAFSGQDNLISALPTVDDFLEDASTTSMGLPSEPLYANMYDAYVSADEEQRHKNLPNMWQSSTRVTGGMPSSSYMQQHLVNRPTTMSGTDTGGGRPRPRKPAKMLRYRTGSNAKLRYVQTAPRKKRKNRITIKRHRI</sequence>
<evidence type="ECO:0000313" key="4">
    <source>
        <dbReference type="RefSeq" id="XP_030374162.1"/>
    </source>
</evidence>
<reference evidence="4" key="1">
    <citation type="submission" date="2025-08" db="UniProtKB">
        <authorList>
            <consortium name="RefSeq"/>
        </authorList>
    </citation>
    <scope>IDENTIFICATION</scope>
    <source>
        <strain evidence="4">11010-0011.00</strain>
        <tissue evidence="4">Whole body</tissue>
    </source>
</reference>
<proteinExistence type="predicted"/>
<feature type="region of interest" description="Disordered" evidence="1">
    <location>
        <begin position="216"/>
        <end position="248"/>
    </location>
</feature>
<protein>
    <submittedName>
        <fullName evidence="4">Uncharacterized protein LOC115623766</fullName>
    </submittedName>
</protein>
<dbReference type="RefSeq" id="XP_030374162.1">
    <property type="nucleotide sequence ID" value="XM_030518302.1"/>
</dbReference>
<accession>A0A6J2TGL7</accession>
<dbReference type="Proteomes" id="UP000504634">
    <property type="component" value="Unplaced"/>
</dbReference>
<feature type="chain" id="PRO_5026790617" evidence="2">
    <location>
        <begin position="26"/>
        <end position="445"/>
    </location>
</feature>
<dbReference type="GeneID" id="115623766"/>
<feature type="region of interest" description="Disordered" evidence="1">
    <location>
        <begin position="265"/>
        <end position="297"/>
    </location>
</feature>
<feature type="compositionally biased region" description="Low complexity" evidence="1">
    <location>
        <begin position="155"/>
        <end position="168"/>
    </location>
</feature>
<organism evidence="3 4">
    <name type="scientific">Drosophila lebanonensis</name>
    <name type="common">Fruit fly</name>
    <name type="synonym">Scaptodrosophila lebanonensis</name>
    <dbReference type="NCBI Taxonomy" id="7225"/>
    <lineage>
        <taxon>Eukaryota</taxon>
        <taxon>Metazoa</taxon>
        <taxon>Ecdysozoa</taxon>
        <taxon>Arthropoda</taxon>
        <taxon>Hexapoda</taxon>
        <taxon>Insecta</taxon>
        <taxon>Pterygota</taxon>
        <taxon>Neoptera</taxon>
        <taxon>Endopterygota</taxon>
        <taxon>Diptera</taxon>
        <taxon>Brachycera</taxon>
        <taxon>Muscomorpha</taxon>
        <taxon>Ephydroidea</taxon>
        <taxon>Drosophilidae</taxon>
        <taxon>Scaptodrosophila</taxon>
    </lineage>
</organism>
<keyword evidence="3" id="KW-1185">Reference proteome</keyword>
<feature type="signal peptide" evidence="2">
    <location>
        <begin position="1"/>
        <end position="25"/>
    </location>
</feature>
<dbReference type="OrthoDB" id="7684978at2759"/>